<dbReference type="GO" id="GO:0031177">
    <property type="term" value="F:phosphopantetheine binding"/>
    <property type="evidence" value="ECO:0007669"/>
    <property type="project" value="InterPro"/>
</dbReference>
<dbReference type="InterPro" id="IPR015424">
    <property type="entry name" value="PyrdxlP-dep_Trfase"/>
</dbReference>
<proteinExistence type="inferred from homology"/>
<feature type="region of interest" description="Disordered" evidence="7">
    <location>
        <begin position="1618"/>
        <end position="1639"/>
    </location>
</feature>
<evidence type="ECO:0000313" key="10">
    <source>
        <dbReference type="EMBL" id="SKA32892.1"/>
    </source>
</evidence>
<dbReference type="InterPro" id="IPR023213">
    <property type="entry name" value="CAT-like_dom_sf"/>
</dbReference>
<dbReference type="GO" id="GO:0044550">
    <property type="term" value="P:secondary metabolite biosynthetic process"/>
    <property type="evidence" value="ECO:0007669"/>
    <property type="project" value="UniProtKB-ARBA"/>
</dbReference>
<dbReference type="SUPFAM" id="SSF56801">
    <property type="entry name" value="Acetyl-CoA synthetase-like"/>
    <property type="match status" value="1"/>
</dbReference>
<dbReference type="Gene3D" id="3.30.300.30">
    <property type="match status" value="1"/>
</dbReference>
<dbReference type="Gene3D" id="3.30.70.3290">
    <property type="match status" value="1"/>
</dbReference>
<dbReference type="InterPro" id="IPR016036">
    <property type="entry name" value="Malonyl_transacylase_ACP-bd"/>
</dbReference>
<dbReference type="GO" id="GO:0004315">
    <property type="term" value="F:3-oxoacyl-[acyl-carrier-protein] synthase activity"/>
    <property type="evidence" value="ECO:0007669"/>
    <property type="project" value="InterPro"/>
</dbReference>
<feature type="domain" description="Carrier" evidence="8">
    <location>
        <begin position="2596"/>
        <end position="2670"/>
    </location>
</feature>
<dbReference type="EMBL" id="FUXL01000015">
    <property type="protein sequence ID" value="SKA32892.1"/>
    <property type="molecule type" value="Genomic_DNA"/>
</dbReference>
<feature type="domain" description="Ketosynthase family 3 (KS3)" evidence="9">
    <location>
        <begin position="20"/>
        <end position="451"/>
    </location>
</feature>
<dbReference type="SMART" id="SM00823">
    <property type="entry name" value="PKS_PP"/>
    <property type="match status" value="2"/>
</dbReference>
<comment type="similarity">
    <text evidence="6">In the C-terminal section; belongs to the NRP synthetase family.</text>
</comment>
<dbReference type="InterPro" id="IPR042099">
    <property type="entry name" value="ANL_N_sf"/>
</dbReference>
<dbReference type="InterPro" id="IPR036736">
    <property type="entry name" value="ACP-like_sf"/>
</dbReference>
<dbReference type="InterPro" id="IPR014031">
    <property type="entry name" value="Ketoacyl_synth_C"/>
</dbReference>
<dbReference type="InterPro" id="IPR050091">
    <property type="entry name" value="PKS_NRPS_Biosynth_Enz"/>
</dbReference>
<dbReference type="RefSeq" id="WP_245319338.1">
    <property type="nucleotide sequence ID" value="NZ_FUXL01000015.1"/>
</dbReference>
<dbReference type="SUPFAM" id="SSF55048">
    <property type="entry name" value="Probable ACP-binding domain of malonyl-CoA ACP transacylase"/>
    <property type="match status" value="1"/>
</dbReference>
<dbReference type="InterPro" id="IPR020845">
    <property type="entry name" value="AMP-binding_CS"/>
</dbReference>
<dbReference type="Proteomes" id="UP000190135">
    <property type="component" value="Unassembled WGS sequence"/>
</dbReference>
<dbReference type="Pfam" id="PF00698">
    <property type="entry name" value="Acyl_transf_1"/>
    <property type="match status" value="1"/>
</dbReference>
<dbReference type="InterPro" id="IPR001242">
    <property type="entry name" value="Condensation_dom"/>
</dbReference>
<dbReference type="Pfam" id="PF00109">
    <property type="entry name" value="ketoacyl-synt"/>
    <property type="match status" value="1"/>
</dbReference>
<dbReference type="STRING" id="1365950.SAMN05428963_11571"/>
<keyword evidence="4" id="KW-0808">Transferase</keyword>
<dbReference type="InterPro" id="IPR049704">
    <property type="entry name" value="Aminotrans_3_PPA_site"/>
</dbReference>
<dbReference type="InterPro" id="IPR020841">
    <property type="entry name" value="PKS_Beta-ketoAc_synthase_dom"/>
</dbReference>
<dbReference type="PROSITE" id="PS00606">
    <property type="entry name" value="KS3_1"/>
    <property type="match status" value="1"/>
</dbReference>
<dbReference type="Gene3D" id="3.40.50.12780">
    <property type="entry name" value="N-terminal domain of ligase-like"/>
    <property type="match status" value="1"/>
</dbReference>
<dbReference type="PROSITE" id="PS00455">
    <property type="entry name" value="AMP_BINDING"/>
    <property type="match status" value="1"/>
</dbReference>
<evidence type="ECO:0000256" key="2">
    <source>
        <dbReference type="ARBA" id="ARBA00022450"/>
    </source>
</evidence>
<evidence type="ECO:0000256" key="5">
    <source>
        <dbReference type="ARBA" id="ARBA00022898"/>
    </source>
</evidence>
<evidence type="ECO:0000256" key="1">
    <source>
        <dbReference type="ARBA" id="ARBA00001933"/>
    </source>
</evidence>
<evidence type="ECO:0000313" key="11">
    <source>
        <dbReference type="Proteomes" id="UP000190135"/>
    </source>
</evidence>
<dbReference type="InterPro" id="IPR014043">
    <property type="entry name" value="Acyl_transferase_dom"/>
</dbReference>
<dbReference type="Pfam" id="PF00668">
    <property type="entry name" value="Condensation"/>
    <property type="match status" value="1"/>
</dbReference>
<dbReference type="InterPro" id="IPR005814">
    <property type="entry name" value="Aminotrans_3"/>
</dbReference>
<reference evidence="10 11" key="1">
    <citation type="submission" date="2017-02" db="EMBL/GenBank/DDBJ databases">
        <authorList>
            <person name="Peterson S.W."/>
        </authorList>
    </citation>
    <scope>NUCLEOTIDE SEQUENCE [LARGE SCALE GENOMIC DNA]</scope>
    <source>
        <strain evidence="10 11">USBA 369</strain>
    </source>
</reference>
<dbReference type="Gene3D" id="1.10.1200.10">
    <property type="entry name" value="ACP-like"/>
    <property type="match status" value="2"/>
</dbReference>
<dbReference type="SUPFAM" id="SSF52777">
    <property type="entry name" value="CoA-dependent acyltransferases"/>
    <property type="match status" value="2"/>
</dbReference>
<dbReference type="PROSITE" id="PS52004">
    <property type="entry name" value="KS3_2"/>
    <property type="match status" value="1"/>
</dbReference>
<keyword evidence="3" id="KW-0597">Phosphoprotein</keyword>
<dbReference type="PANTHER" id="PTHR43775">
    <property type="entry name" value="FATTY ACID SYNTHASE"/>
    <property type="match status" value="1"/>
</dbReference>
<keyword evidence="2" id="KW-0596">Phosphopantetheine</keyword>
<dbReference type="FunFam" id="3.40.50.980:FF:000001">
    <property type="entry name" value="Non-ribosomal peptide synthetase"/>
    <property type="match status" value="1"/>
</dbReference>
<dbReference type="Pfam" id="PF00202">
    <property type="entry name" value="Aminotran_3"/>
    <property type="match status" value="1"/>
</dbReference>
<dbReference type="PANTHER" id="PTHR43775:SF37">
    <property type="entry name" value="SI:DKEY-61P9.11"/>
    <property type="match status" value="1"/>
</dbReference>
<dbReference type="FunFam" id="3.30.300.30:FF:000010">
    <property type="entry name" value="Enterobactin synthetase component F"/>
    <property type="match status" value="1"/>
</dbReference>
<accession>A0A1T4SXN7</accession>
<sequence length="2696" mass="289690">MNMLDNNEKTRPSKLSSRADEPIAIVGMAGRFPGAPDVETFWRKIKAGEDLVTRFRPEEIEDGFPPETRASPDYVPARPILDDVDLFDAHVFGMYPREAALTDPQARIFLEICWEALEDAGCDPSRYPGAIGVWAGCSMSTYFLHHVMQDRAAIEEFTSNYQVGCYPQLLCALTDTFATRVAYKLDLRGPAVTLHTACSTSLTAVAQACQSLALGHADMALAGGVSITFPQRRGYLYQDGGMASRDGRCRPFDADADGTVFGSGAGVVVLKRLADALADRDQVYAVIRGCGINNDGSDKIAFTAPSIAGQAEAIALAHAMADVDPADVGYVECHGTATPLGDPIEFQGLTEAFGPRLQAESCALGSAKANIGHLDAAAGITGLIKTALVLRDGVIPPMTHYRTPNPRIDIENSRFYVPTELKAWPSDGRPRLAGVSSFGVGGTNVHIVMQEPPAEVDRDTINDETAHILPLSAETPEQVATLATSLASRLTADENLSVRDVALTLQRGRRVFRNRLAIVCRDRRTAIDGLRERSNKARQAAEAAPSLIFLFPGQGAQYPGMGSGLYRSEPAFAEWIDRGAEILRPLIDCDISQLLCYGEPTDAEAARALSETRLTQPALFLTEFALAKLWMSWGLMPDAMVGHSVGEFTAAALSGVIGFDDAIRLIAARGRLMQAEPAGAMLSVRASVETLRDLLVDGIDIAARNAPQLSVLAGPFEAVQRMEEVLAGADIAAKRLHTSHAFHSAMMDPVVEAMRHQAGDITYRSPSIPFVSTATGQWVSPERPWSSDYVAHHCRATVVFQQALETACEGRTPALLEVGPGRTLLAFSGQTLGRDRQAVLVQSLPDHDRALDDETSVATAFGDLWCAGANVDFARLSDRGGRTVSLPTYPFQRKRHWIDPPRYATADAPLASAPADQPAITPDAAPSSQVTETTMTISIAPVAADNTELLKARLLEILADLSGDSFEAKHADCSFLELGFDSLFLGQFAQRIERDFKVAITFRQLLADIPSVRDLADHLKSRMPVEVAAPVAPMATNTAAPMAPEPPRSPAPNLLPTPTISVAAAAGRGSTDAETLMQAQVRAMQTLFTQQLQALGALASSPNVETATQSMPQVASAAAAAPSAQPAAPAPQAIAPTVEEPAEDANPRFALARIKSRIATERTPAQDSFIADLTARTCARNAKSKAYTATHRPALADPRAAAGFRAEWKEMAFPLVSGRSKGSRIWDIDGNEYIDLVNGYGQTAFGHAPDFVLEALSEQMAAGFAIGPQADLAGEVAELLAEMTGHQRITFCNTGSEAVMAAMRVARAVTGRERVVVFANDYHGQFDEVLVKGRAKGGAPAALPIAPGIPRASVGNMVVLPYGDPASLDWIRAQANDLAAVIIEPVQSRHPELRPLEFVRELRQVTQNAGIALVFDEVVTGFRVHPAGMQGLWGIKGDLATYGKVVGGGMPIGILAGRARFMDALDGGQWSYGDASVPEVAPTFFAGTFVRHPLVLAATRAVLRHLKDQGAALLERTAQRTGALVSEINGDLSARGVPVRAETFSSWFMVNFGAHDPLGSLVYPALRLSGIHIQEGYPCFLTTAHSEADFEQIAKAFRDAIDSVQAVGILAAAPVKSEAVQTPANGPEPDQAAPTEAPLTEPQTEIWLASQLGDEASCAFNESVSVHLEGRLDIAALEDALAELVRRHDALRARFSPSGDRFTVVAPFRLEPERIDLTSESDPDAALAIILHDDADTAFDLVAGPPVRALLVKMASDRFVLVLTAHHIICDGWSINALLKELSVLYSARLTGTTPDLPPVRGFAHYALDQAAARDTHGKEEAYWLAEFATIPEQPELPQDRPRPTMRTFGGATATGFVDADLRRALKAAGAKQGATLFTTLFSSLQVLIGRLSGASDIVLAVPTAGQILVDDPVLVGHCVNFLPIRSPFDASETMAEHLKKTQRRILRAFDHQDFTYGTLVRKLDLPRGVDRPPLTSIQFNLERVAPGAVLQNLKTTVVPNPKARANFDAFFNVVESEDGLRIDVDFNTEIFERETIERWLSHWRTLLAAIATDAEQRICDLPLLSAAELEHLINGVNATKADYDRSARVHDLIAAQAAHAPDVTAFVHQDRTMTYRELMERSDRLAAHLSRRLPPRPGRVAVAVERSPDMVVALLGILKSGRAYVPLDPRHPHLRLSAVLQQATPDALICHDEAIAALGRDRGAEIIRIDKPLIDDNGEGEGLLVPVEAEDPAYVIFTSGSTGTPKGVEIPHRAVVNFLASMAERPGLTADDTVLAVTTVSFDIAVLELLLPLTVGAKVVIADHDEVLDGFKLVERIAAGGITLMQATPTLWSMLLEAGLEPDPSLLLLAGGESLPLDLAHRLAPIGRELWNMYGPTETTIWSSVAEIREPIDRITIGRPIDNTELHLLDENGNVAPIGVVGELWIGGDGLAIGYHGQPGLTAAAFQMRSLAGRPPRRLYRTGDVGRRLADGTIQLFGRRDGQVKLRGFRIELGDVEAAIRTANDVLAAAADVRANPNGDRQLIGYFVTLPGAEPSASTLAAHVAAQVPNYMVPSVWMKLDRLPLTGNGKLDRKALPSPAEASSAGNLADRVVTPPADELEQTLVEIWSDVLGITPIGTTDNLFALGADSLNIFRIAARMIDRNLGLEARHLMQHPTIAELAAFARAAGPASQRVGIPSLKAFRHGARRNETVDA</sequence>
<dbReference type="InterPro" id="IPR016035">
    <property type="entry name" value="Acyl_Trfase/lysoPLipase"/>
</dbReference>
<keyword evidence="11" id="KW-1185">Reference proteome</keyword>
<evidence type="ECO:0000256" key="3">
    <source>
        <dbReference type="ARBA" id="ARBA00022553"/>
    </source>
</evidence>
<dbReference type="GO" id="GO:0008483">
    <property type="term" value="F:transaminase activity"/>
    <property type="evidence" value="ECO:0007669"/>
    <property type="project" value="InterPro"/>
</dbReference>
<dbReference type="InterPro" id="IPR018201">
    <property type="entry name" value="Ketoacyl_synth_AS"/>
</dbReference>
<dbReference type="InterPro" id="IPR015421">
    <property type="entry name" value="PyrdxlP-dep_Trfase_major"/>
</dbReference>
<dbReference type="CDD" id="cd00833">
    <property type="entry name" value="PKS"/>
    <property type="match status" value="1"/>
</dbReference>
<dbReference type="InterPro" id="IPR032821">
    <property type="entry name" value="PKS_assoc"/>
</dbReference>
<dbReference type="InterPro" id="IPR045851">
    <property type="entry name" value="AMP-bd_C_sf"/>
</dbReference>
<gene>
    <name evidence="10" type="ORF">SAMN05428963_11571</name>
</gene>
<dbReference type="PROSITE" id="PS00600">
    <property type="entry name" value="AA_TRANSFER_CLASS_3"/>
    <property type="match status" value="1"/>
</dbReference>
<feature type="domain" description="Carrier" evidence="8">
    <location>
        <begin position="945"/>
        <end position="1023"/>
    </location>
</feature>
<name>A0A1T4SXN7_9HYPH</name>
<comment type="cofactor">
    <cofactor evidence="1">
        <name>pyridoxal 5'-phosphate</name>
        <dbReference type="ChEBI" id="CHEBI:597326"/>
    </cofactor>
</comment>
<dbReference type="InterPro" id="IPR009081">
    <property type="entry name" value="PP-bd_ACP"/>
</dbReference>
<dbReference type="Pfam" id="PF00501">
    <property type="entry name" value="AMP-binding"/>
    <property type="match status" value="1"/>
</dbReference>
<dbReference type="Pfam" id="PF00550">
    <property type="entry name" value="PP-binding"/>
    <property type="match status" value="2"/>
</dbReference>
<dbReference type="InterPro" id="IPR010071">
    <property type="entry name" value="AA_adenyl_dom"/>
</dbReference>
<evidence type="ECO:0000259" key="9">
    <source>
        <dbReference type="PROSITE" id="PS52004"/>
    </source>
</evidence>
<evidence type="ECO:0000256" key="4">
    <source>
        <dbReference type="ARBA" id="ARBA00022679"/>
    </source>
</evidence>
<dbReference type="Gene3D" id="3.40.47.10">
    <property type="match status" value="1"/>
</dbReference>
<evidence type="ECO:0000259" key="8">
    <source>
        <dbReference type="PROSITE" id="PS50075"/>
    </source>
</evidence>
<dbReference type="SMART" id="SM00827">
    <property type="entry name" value="PKS_AT"/>
    <property type="match status" value="1"/>
</dbReference>
<dbReference type="SUPFAM" id="SSF52151">
    <property type="entry name" value="FabD/lysophospholipase-like"/>
    <property type="match status" value="1"/>
</dbReference>
<dbReference type="Gene3D" id="3.40.366.10">
    <property type="entry name" value="Malonyl-Coenzyme A Acyl Carrier Protein, domain 2"/>
    <property type="match status" value="1"/>
</dbReference>
<organism evidence="10 11">
    <name type="scientific">Consotaella salsifontis</name>
    <dbReference type="NCBI Taxonomy" id="1365950"/>
    <lineage>
        <taxon>Bacteria</taxon>
        <taxon>Pseudomonadati</taxon>
        <taxon>Pseudomonadota</taxon>
        <taxon>Alphaproteobacteria</taxon>
        <taxon>Hyphomicrobiales</taxon>
        <taxon>Aurantimonadaceae</taxon>
        <taxon>Consotaella</taxon>
    </lineage>
</organism>
<dbReference type="Gene3D" id="3.90.1150.10">
    <property type="entry name" value="Aspartate Aminotransferase, domain 1"/>
    <property type="match status" value="1"/>
</dbReference>
<dbReference type="GO" id="GO:0030170">
    <property type="term" value="F:pyridoxal phosphate binding"/>
    <property type="evidence" value="ECO:0007669"/>
    <property type="project" value="InterPro"/>
</dbReference>
<dbReference type="Pfam" id="PF16197">
    <property type="entry name" value="KAsynt_C_assoc"/>
    <property type="match status" value="1"/>
</dbReference>
<dbReference type="SUPFAM" id="SSF53901">
    <property type="entry name" value="Thiolase-like"/>
    <property type="match status" value="1"/>
</dbReference>
<dbReference type="InterPro" id="IPR015422">
    <property type="entry name" value="PyrdxlP-dep_Trfase_small"/>
</dbReference>
<dbReference type="InterPro" id="IPR020806">
    <property type="entry name" value="PKS_PP-bd"/>
</dbReference>
<dbReference type="GO" id="GO:0004312">
    <property type="term" value="F:fatty acid synthase activity"/>
    <property type="evidence" value="ECO:0007669"/>
    <property type="project" value="TreeGrafter"/>
</dbReference>
<dbReference type="InterPro" id="IPR016039">
    <property type="entry name" value="Thiolase-like"/>
</dbReference>
<dbReference type="PROSITE" id="PS50075">
    <property type="entry name" value="CARRIER"/>
    <property type="match status" value="2"/>
</dbReference>
<evidence type="ECO:0000256" key="7">
    <source>
        <dbReference type="SAM" id="MobiDB-lite"/>
    </source>
</evidence>
<dbReference type="NCBIfam" id="TIGR01733">
    <property type="entry name" value="AA-adenyl-dom"/>
    <property type="match status" value="1"/>
</dbReference>
<dbReference type="Gene3D" id="3.30.559.10">
    <property type="entry name" value="Chloramphenicol acetyltransferase-like domain"/>
    <property type="match status" value="1"/>
</dbReference>
<dbReference type="InterPro" id="IPR001227">
    <property type="entry name" value="Ac_transferase_dom_sf"/>
</dbReference>
<evidence type="ECO:0000256" key="6">
    <source>
        <dbReference type="ARBA" id="ARBA00029443"/>
    </source>
</evidence>
<keyword evidence="5" id="KW-0663">Pyridoxal phosphate</keyword>
<dbReference type="Gene3D" id="3.40.640.10">
    <property type="entry name" value="Type I PLP-dependent aspartate aminotransferase-like (Major domain)"/>
    <property type="match status" value="1"/>
</dbReference>
<dbReference type="InterPro" id="IPR014030">
    <property type="entry name" value="Ketoacyl_synth_N"/>
</dbReference>
<dbReference type="GO" id="GO:0006633">
    <property type="term" value="P:fatty acid biosynthetic process"/>
    <property type="evidence" value="ECO:0007669"/>
    <property type="project" value="InterPro"/>
</dbReference>
<dbReference type="InterPro" id="IPR000873">
    <property type="entry name" value="AMP-dep_synth/lig_dom"/>
</dbReference>
<dbReference type="SMART" id="SM00825">
    <property type="entry name" value="PKS_KS"/>
    <property type="match status" value="1"/>
</dbReference>
<dbReference type="Gene3D" id="3.30.559.30">
    <property type="entry name" value="Nonribosomal peptide synthetase, condensation domain"/>
    <property type="match status" value="1"/>
</dbReference>
<dbReference type="Pfam" id="PF02801">
    <property type="entry name" value="Ketoacyl-synt_C"/>
    <property type="match status" value="1"/>
</dbReference>
<dbReference type="SUPFAM" id="SSF53383">
    <property type="entry name" value="PLP-dependent transferases"/>
    <property type="match status" value="1"/>
</dbReference>
<protein>
    <submittedName>
        <fullName evidence="10">Amino acid adenylation domain-containing protein</fullName>
    </submittedName>
</protein>
<dbReference type="CDD" id="cd19531">
    <property type="entry name" value="LCL_NRPS-like"/>
    <property type="match status" value="1"/>
</dbReference>
<dbReference type="SUPFAM" id="SSF47336">
    <property type="entry name" value="ACP-like"/>
    <property type="match status" value="2"/>
</dbReference>